<comment type="caution">
    <text evidence="9">The sequence shown here is derived from an EMBL/GenBank/DDBJ whole genome shotgun (WGS) entry which is preliminary data.</text>
</comment>
<feature type="region of interest" description="Disordered" evidence="5">
    <location>
        <begin position="259"/>
        <end position="278"/>
    </location>
</feature>
<evidence type="ECO:0000256" key="5">
    <source>
        <dbReference type="SAM" id="MobiDB-lite"/>
    </source>
</evidence>
<dbReference type="InterPro" id="IPR029063">
    <property type="entry name" value="SAM-dependent_MTases_sf"/>
</dbReference>
<feature type="transmembrane region" description="Helical" evidence="6">
    <location>
        <begin position="472"/>
        <end position="490"/>
    </location>
</feature>
<feature type="transmembrane region" description="Helical" evidence="6">
    <location>
        <begin position="681"/>
        <end position="714"/>
    </location>
</feature>
<feature type="compositionally biased region" description="Low complexity" evidence="5">
    <location>
        <begin position="33"/>
        <end position="50"/>
    </location>
</feature>
<feature type="compositionally biased region" description="Polar residues" evidence="5">
    <location>
        <begin position="259"/>
        <end position="272"/>
    </location>
</feature>
<dbReference type="InterPro" id="IPR011547">
    <property type="entry name" value="SLC26A/SulP_dom"/>
</dbReference>
<feature type="compositionally biased region" description="Polar residues" evidence="5">
    <location>
        <begin position="71"/>
        <end position="90"/>
    </location>
</feature>
<sequence length="1573" mass="173386">MTSSKSSHAFEGTLSGDQTGRTPHPAKNTTFRSLSASATSTGDSSSPSSAQDVADRRRSESIVESPAFGFSSHSQAQSIPNGPSHSTFSTSFVREQSLALGNLEQAFDSSSTAPLSSSRPDSASWATISANSASVTSPNRISQQLPGKHHHHEGPDKSPPSGLSLLLRTEDKDHKRPNHKDQSRSNETRLQVGSGTAAVSRSEPASGSALGSTSKPSKRPGALSPPPAPINTAIAMFGNGASNADVERGQTIRNRYSQYQGSGVEDSSSSLTPAAETDSLLPRHTSEQILGYSSIRSGTDRHRKEPLHNNDDSFSSIWHEFRHTRWTRKVIVQKCIVEPVGFIPAVILGLLLNLLDAVSYGMIIFPLNVSPFQALGPDGISMFFVSCVISQLVYSLGGSAFKGGNGSMMIEVVPFLHLMAETVVARVGAENRDAVLATTILAYALSTMMTGAVFLALGYFKLGSLIAFFPRHILVGCIGGVGWFLVITGLEISSRMTTELTYSLETFKFLFMNSHVFALWSSAFALALLLRALQRKIHHPFLVPVFFMVVPAVFYIIVAIAGFEWEMLRNSGWVFPMPEGDAPGWQFYTYFDLSLTNWRAVLETVPAMLALTFFGILHVPINVPALGVSTGQDNIDTNRELVAHGLSNLLSGGAGTVQNYLVYTNSLLFIKSGGDSRVAGVMLAMASLVVFFIGPWIVGYIPVMVVGSLIFHLGLDLIKEALWDTWGLVHHLEYLTIALIVIAMAGFGFVEGIFLGILLACVFFVVTNSRKEGVRYSCTGESAKSTVRRVYRQQKFLRQVGRQIYIFKLQGDMFFGTINKVEKEIQDVFSRRRWEVNPIQFLVLDFSLVRNVDFSAAEGFGRIRRAVRAKGVCLVLSGLDEEGEVGMALQMVGVWGAGAGAGMGEGHGHGAHFSMDGFDTQSFPGLSEALEYCENCLLQSYYRTREMTLELARHKRQMEAASQDDNVLSPDSEATRFFTEEMQHSPRKSQVFVAAQETLHAKDRPYPHPVNLQEPVPTLLKAFHDTRENPTDFFLRLSMYFERKTVLAGTTLWSQGGHPTDGIYLVEQGTLRSSQEFQDSGSPRKSVEVILPGTISGEIGLFTGNDRSSTLVSETDSILWGLSQERFQKMVKDDPALAVEFMRVAMSYSAASPFPFNSPTFTHKHIQMSELTALDQAKDDFLAILATLEADELLSFETFVGAAVGTEIQALICIDPMQERLDMISKEEQGKHQHEHQHHEGCGHDHGEDGTMPKEGHVARSGGAKIFRLNKIIQDLRERLPINAEAPSEHITIPTSEEFEGYTKDNVVHVDGFLYTEDDVDELCDNGKLSRNYCQKCGSKDTRPLNFISHSASVVQLQYLYQVLLRDQLKNKVVLDVGSRLGAVLYAGHLFTDAKKLIGVEMNDYFCKLQMDMVRKHRLQDRIEIVHDNLLNRASLLQGADVVIMNNVFQFFCPVETQRQLWEFLYTNMHQKKGAILVTIPSLQEQLKDAGFGSVKKPKSKKKKVPAKPPGAVTAPSSSLSTGDSASDLAELVGNWAGWLREVEIKVTGEEFVEDIMEDELEELKLIHVYEVI</sequence>
<feature type="compositionally biased region" description="Basic residues" evidence="5">
    <location>
        <begin position="1496"/>
        <end position="1506"/>
    </location>
</feature>
<dbReference type="SUPFAM" id="SSF53335">
    <property type="entry name" value="S-adenosyl-L-methionine-dependent methyltransferases"/>
    <property type="match status" value="1"/>
</dbReference>
<dbReference type="Gene3D" id="3.30.750.24">
    <property type="entry name" value="STAS domain"/>
    <property type="match status" value="1"/>
</dbReference>
<feature type="transmembrane region" description="Helical" evidence="6">
    <location>
        <begin position="734"/>
        <end position="766"/>
    </location>
</feature>
<evidence type="ECO:0000256" key="1">
    <source>
        <dbReference type="ARBA" id="ARBA00004141"/>
    </source>
</evidence>
<dbReference type="InterPro" id="IPR052706">
    <property type="entry name" value="Membrane-Transporter-like"/>
</dbReference>
<dbReference type="GO" id="GO:0016020">
    <property type="term" value="C:membrane"/>
    <property type="evidence" value="ECO:0007669"/>
    <property type="project" value="UniProtKB-SubCell"/>
</dbReference>
<feature type="compositionally biased region" description="Basic and acidic residues" evidence="5">
    <location>
        <begin position="168"/>
        <end position="187"/>
    </location>
</feature>
<dbReference type="PANTHER" id="PTHR43310:SF4">
    <property type="entry name" value="AFR304WP"/>
    <property type="match status" value="1"/>
</dbReference>
<dbReference type="Pfam" id="PF01740">
    <property type="entry name" value="STAS"/>
    <property type="match status" value="1"/>
</dbReference>
<dbReference type="SUPFAM" id="SSF52091">
    <property type="entry name" value="SpoIIaa-like"/>
    <property type="match status" value="1"/>
</dbReference>
<dbReference type="Gene3D" id="2.60.120.10">
    <property type="entry name" value="Jelly Rolls"/>
    <property type="match status" value="1"/>
</dbReference>
<dbReference type="InterPro" id="IPR036513">
    <property type="entry name" value="STAS_dom_sf"/>
</dbReference>
<protein>
    <submittedName>
        <fullName evidence="9">Uncharacterized protein</fullName>
    </submittedName>
</protein>
<keyword evidence="4 6" id="KW-0472">Membrane</keyword>
<evidence type="ECO:0000256" key="4">
    <source>
        <dbReference type="ARBA" id="ARBA00023136"/>
    </source>
</evidence>
<dbReference type="Pfam" id="PF00916">
    <property type="entry name" value="Sulfate_transp"/>
    <property type="match status" value="1"/>
</dbReference>
<evidence type="ECO:0000256" key="3">
    <source>
        <dbReference type="ARBA" id="ARBA00022989"/>
    </source>
</evidence>
<dbReference type="Proteomes" id="UP000738325">
    <property type="component" value="Unassembled WGS sequence"/>
</dbReference>
<keyword evidence="10" id="KW-1185">Reference proteome</keyword>
<feature type="transmembrane region" description="Helical" evidence="6">
    <location>
        <begin position="379"/>
        <end position="401"/>
    </location>
</feature>
<feature type="region of interest" description="Disordered" evidence="5">
    <location>
        <begin position="105"/>
        <end position="124"/>
    </location>
</feature>
<feature type="transmembrane region" description="Helical" evidence="6">
    <location>
        <begin position="600"/>
        <end position="619"/>
    </location>
</feature>
<dbReference type="Pfam" id="PF00027">
    <property type="entry name" value="cNMP_binding"/>
    <property type="match status" value="1"/>
</dbReference>
<keyword evidence="2 6" id="KW-0812">Transmembrane</keyword>
<feature type="compositionally biased region" description="Polar residues" evidence="5">
    <location>
        <begin position="188"/>
        <end position="215"/>
    </location>
</feature>
<dbReference type="Gene3D" id="3.40.50.150">
    <property type="entry name" value="Vaccinia Virus protein VP39"/>
    <property type="match status" value="1"/>
</dbReference>
<feature type="region of interest" description="Disordered" evidence="5">
    <location>
        <begin position="130"/>
        <end position="234"/>
    </location>
</feature>
<dbReference type="EMBL" id="JAAAIP010000270">
    <property type="protein sequence ID" value="KAG0320741.1"/>
    <property type="molecule type" value="Genomic_DNA"/>
</dbReference>
<evidence type="ECO:0000313" key="10">
    <source>
        <dbReference type="Proteomes" id="UP000738325"/>
    </source>
</evidence>
<keyword evidence="3 6" id="KW-1133">Transmembrane helix</keyword>
<reference evidence="9" key="1">
    <citation type="journal article" date="2020" name="Fungal Divers.">
        <title>Resolving the Mortierellaceae phylogeny through synthesis of multi-gene phylogenetics and phylogenomics.</title>
        <authorList>
            <person name="Vandepol N."/>
            <person name="Liber J."/>
            <person name="Desiro A."/>
            <person name="Na H."/>
            <person name="Kennedy M."/>
            <person name="Barry K."/>
            <person name="Grigoriev I.V."/>
            <person name="Miller A.N."/>
            <person name="O'Donnell K."/>
            <person name="Stajich J.E."/>
            <person name="Bonito G."/>
        </authorList>
    </citation>
    <scope>NUCLEOTIDE SEQUENCE</scope>
    <source>
        <strain evidence="9">REB-010B</strain>
    </source>
</reference>
<evidence type="ECO:0000256" key="6">
    <source>
        <dbReference type="SAM" id="Phobius"/>
    </source>
</evidence>
<dbReference type="InterPro" id="IPR014710">
    <property type="entry name" value="RmlC-like_jellyroll"/>
</dbReference>
<feature type="compositionally biased region" description="Polar residues" evidence="5">
    <location>
        <begin position="15"/>
        <end position="32"/>
    </location>
</feature>
<dbReference type="InterPro" id="IPR018490">
    <property type="entry name" value="cNMP-bd_dom_sf"/>
</dbReference>
<evidence type="ECO:0000256" key="2">
    <source>
        <dbReference type="ARBA" id="ARBA00022692"/>
    </source>
</evidence>
<dbReference type="SUPFAM" id="SSF51206">
    <property type="entry name" value="cAMP-binding domain-like"/>
    <property type="match status" value="1"/>
</dbReference>
<feature type="transmembrane region" description="Helical" evidence="6">
    <location>
        <begin position="342"/>
        <end position="367"/>
    </location>
</feature>
<evidence type="ECO:0000313" key="9">
    <source>
        <dbReference type="EMBL" id="KAG0320741.1"/>
    </source>
</evidence>
<feature type="domain" description="Cyclic nucleotide-binding" evidence="7">
    <location>
        <begin position="1057"/>
        <end position="1131"/>
    </location>
</feature>
<comment type="subcellular location">
    <subcellularLocation>
        <location evidence="1">Membrane</location>
        <topology evidence="1">Multi-pass membrane protein</topology>
    </subcellularLocation>
</comment>
<feature type="transmembrane region" description="Helical" evidence="6">
    <location>
        <begin position="541"/>
        <end position="563"/>
    </location>
</feature>
<evidence type="ECO:0000259" key="8">
    <source>
        <dbReference type="PROSITE" id="PS50801"/>
    </source>
</evidence>
<organism evidence="9 10">
    <name type="scientific">Dissophora globulifera</name>
    <dbReference type="NCBI Taxonomy" id="979702"/>
    <lineage>
        <taxon>Eukaryota</taxon>
        <taxon>Fungi</taxon>
        <taxon>Fungi incertae sedis</taxon>
        <taxon>Mucoromycota</taxon>
        <taxon>Mortierellomycotina</taxon>
        <taxon>Mortierellomycetes</taxon>
        <taxon>Mortierellales</taxon>
        <taxon>Mortierellaceae</taxon>
        <taxon>Dissophora</taxon>
    </lineage>
</organism>
<evidence type="ECO:0000259" key="7">
    <source>
        <dbReference type="PROSITE" id="PS50042"/>
    </source>
</evidence>
<dbReference type="InterPro" id="IPR002645">
    <property type="entry name" value="STAS_dom"/>
</dbReference>
<feature type="compositionally biased region" description="Low complexity" evidence="5">
    <location>
        <begin position="108"/>
        <end position="122"/>
    </location>
</feature>
<dbReference type="CDD" id="cd07042">
    <property type="entry name" value="STAS_SulP_like_sulfate_transporter"/>
    <property type="match status" value="1"/>
</dbReference>
<feature type="region of interest" description="Disordered" evidence="5">
    <location>
        <begin position="1494"/>
        <end position="1524"/>
    </location>
</feature>
<dbReference type="InterPro" id="IPR000595">
    <property type="entry name" value="cNMP-bd_dom"/>
</dbReference>
<dbReference type="CDD" id="cd00038">
    <property type="entry name" value="CAP_ED"/>
    <property type="match status" value="1"/>
</dbReference>
<feature type="domain" description="STAS" evidence="8">
    <location>
        <begin position="804"/>
        <end position="894"/>
    </location>
</feature>
<dbReference type="SMART" id="SM00100">
    <property type="entry name" value="cNMP"/>
    <property type="match status" value="1"/>
</dbReference>
<dbReference type="OrthoDB" id="409725at2759"/>
<feature type="region of interest" description="Disordered" evidence="5">
    <location>
        <begin position="1"/>
        <end position="90"/>
    </location>
</feature>
<name>A0A9P6RK15_9FUNG</name>
<feature type="transmembrane region" description="Helical" evidence="6">
    <location>
        <begin position="440"/>
        <end position="460"/>
    </location>
</feature>
<dbReference type="PROSITE" id="PS50801">
    <property type="entry name" value="STAS"/>
    <property type="match status" value="1"/>
</dbReference>
<gene>
    <name evidence="9" type="ORF">BGZ99_004338</name>
</gene>
<accession>A0A9P6RK15</accession>
<feature type="transmembrane region" description="Helical" evidence="6">
    <location>
        <begin position="510"/>
        <end position="529"/>
    </location>
</feature>
<dbReference type="PANTHER" id="PTHR43310">
    <property type="entry name" value="SULFATE TRANSPORTER YBAR-RELATED"/>
    <property type="match status" value="1"/>
</dbReference>
<dbReference type="PROSITE" id="PS50042">
    <property type="entry name" value="CNMP_BINDING_3"/>
    <property type="match status" value="1"/>
</dbReference>
<feature type="compositionally biased region" description="Polar residues" evidence="5">
    <location>
        <begin position="130"/>
        <end position="145"/>
    </location>
</feature>
<feature type="region of interest" description="Disordered" evidence="5">
    <location>
        <begin position="1228"/>
        <end position="1248"/>
    </location>
</feature>
<proteinExistence type="predicted"/>